<dbReference type="Proteomes" id="UP001595533">
    <property type="component" value="Unassembled WGS sequence"/>
</dbReference>
<feature type="coiled-coil region" evidence="6">
    <location>
        <begin position="158"/>
        <end position="185"/>
    </location>
</feature>
<evidence type="ECO:0000256" key="5">
    <source>
        <dbReference type="PROSITE-ProRule" id="PRU00278"/>
    </source>
</evidence>
<dbReference type="PROSITE" id="PS01096">
    <property type="entry name" value="PPIC_PPIASE_1"/>
    <property type="match status" value="1"/>
</dbReference>
<evidence type="ECO:0000256" key="1">
    <source>
        <dbReference type="ARBA" id="ARBA00000971"/>
    </source>
</evidence>
<proteinExistence type="inferred from homology"/>
<evidence type="ECO:0000259" key="8">
    <source>
        <dbReference type="PROSITE" id="PS50198"/>
    </source>
</evidence>
<gene>
    <name evidence="9" type="ORF">ACFODZ_14980</name>
</gene>
<dbReference type="EC" id="5.2.1.8" evidence="3"/>
<dbReference type="InterPro" id="IPR046357">
    <property type="entry name" value="PPIase_dom_sf"/>
</dbReference>
<dbReference type="InterPro" id="IPR050245">
    <property type="entry name" value="PrsA_foldase"/>
</dbReference>
<dbReference type="EMBL" id="JBHRTS010000009">
    <property type="protein sequence ID" value="MFC3195557.1"/>
    <property type="molecule type" value="Genomic_DNA"/>
</dbReference>
<evidence type="ECO:0000256" key="7">
    <source>
        <dbReference type="SAM" id="MobiDB-lite"/>
    </source>
</evidence>
<feature type="domain" description="PpiC" evidence="8">
    <location>
        <begin position="144"/>
        <end position="256"/>
    </location>
</feature>
<dbReference type="SUPFAM" id="SSF109998">
    <property type="entry name" value="Triger factor/SurA peptide-binding domain-like"/>
    <property type="match status" value="1"/>
</dbReference>
<keyword evidence="6" id="KW-0175">Coiled coil</keyword>
<keyword evidence="10" id="KW-1185">Reference proteome</keyword>
<dbReference type="Pfam" id="PF00639">
    <property type="entry name" value="Rotamase"/>
    <property type="match status" value="1"/>
</dbReference>
<evidence type="ECO:0000256" key="4">
    <source>
        <dbReference type="ARBA" id="ARBA00023110"/>
    </source>
</evidence>
<keyword evidence="5 9" id="KW-0413">Isomerase</keyword>
<dbReference type="GO" id="GO:0003755">
    <property type="term" value="F:peptidyl-prolyl cis-trans isomerase activity"/>
    <property type="evidence" value="ECO:0007669"/>
    <property type="project" value="UniProtKB-EC"/>
</dbReference>
<name>A0ABV7JEE4_9GAMM</name>
<organism evidence="9 10">
    <name type="scientific">Marinicella sediminis</name>
    <dbReference type="NCBI Taxonomy" id="1792834"/>
    <lineage>
        <taxon>Bacteria</taxon>
        <taxon>Pseudomonadati</taxon>
        <taxon>Pseudomonadota</taxon>
        <taxon>Gammaproteobacteria</taxon>
        <taxon>Lysobacterales</taxon>
        <taxon>Marinicellaceae</taxon>
        <taxon>Marinicella</taxon>
    </lineage>
</organism>
<dbReference type="PANTHER" id="PTHR47245">
    <property type="entry name" value="PEPTIDYLPROLYL ISOMERASE"/>
    <property type="match status" value="1"/>
</dbReference>
<protein>
    <recommendedName>
        <fullName evidence="3">peptidylprolyl isomerase</fullName>
        <ecNumber evidence="3">5.2.1.8</ecNumber>
    </recommendedName>
</protein>
<dbReference type="InterPro" id="IPR000297">
    <property type="entry name" value="PPIase_PpiC"/>
</dbReference>
<reference evidence="10" key="1">
    <citation type="journal article" date="2019" name="Int. J. Syst. Evol. Microbiol.">
        <title>The Global Catalogue of Microorganisms (GCM) 10K type strain sequencing project: providing services to taxonomists for standard genome sequencing and annotation.</title>
        <authorList>
            <consortium name="The Broad Institute Genomics Platform"/>
            <consortium name="The Broad Institute Genome Sequencing Center for Infectious Disease"/>
            <person name="Wu L."/>
            <person name="Ma J."/>
        </authorList>
    </citation>
    <scope>NUCLEOTIDE SEQUENCE [LARGE SCALE GENOMIC DNA]</scope>
    <source>
        <strain evidence="10">KCTC 42953</strain>
    </source>
</reference>
<evidence type="ECO:0000313" key="10">
    <source>
        <dbReference type="Proteomes" id="UP001595533"/>
    </source>
</evidence>
<dbReference type="InterPro" id="IPR023058">
    <property type="entry name" value="PPIase_PpiC_CS"/>
</dbReference>
<keyword evidence="4 5" id="KW-0697">Rotamase</keyword>
<dbReference type="SUPFAM" id="SSF54534">
    <property type="entry name" value="FKBP-like"/>
    <property type="match status" value="1"/>
</dbReference>
<comment type="caution">
    <text evidence="9">The sequence shown here is derived from an EMBL/GenBank/DDBJ whole genome shotgun (WGS) entry which is preliminary data.</text>
</comment>
<dbReference type="InterPro" id="IPR027304">
    <property type="entry name" value="Trigger_fact/SurA_dom_sf"/>
</dbReference>
<accession>A0ABV7JEE4</accession>
<comment type="similarity">
    <text evidence="2">Belongs to the PpiC/parvulin rotamase family.</text>
</comment>
<evidence type="ECO:0000256" key="2">
    <source>
        <dbReference type="ARBA" id="ARBA00007656"/>
    </source>
</evidence>
<evidence type="ECO:0000313" key="9">
    <source>
        <dbReference type="EMBL" id="MFC3195557.1"/>
    </source>
</evidence>
<dbReference type="PANTHER" id="PTHR47245:SF2">
    <property type="entry name" value="PEPTIDYL-PROLYL CIS-TRANS ISOMERASE HP_0175-RELATED"/>
    <property type="match status" value="1"/>
</dbReference>
<dbReference type="Gene3D" id="3.10.50.40">
    <property type="match status" value="1"/>
</dbReference>
<sequence length="333" mass="37848">MNKWLIVILMLGSGWVGWYLATHWPESEQQDVTADVLAVVGDSVITRDDFIRQMSHRGGNRPGQYHELKQKKFLLDFMINQQVMFDDAVAKGFHEDESVQKIYRKATVDKYLEEELNKKLQALVVTDREIKQHFNNNKTVYEKPARKRAAIIAKIIPADVTAEEKQQIKDELEAIRNQVNELDGKTKHFGELALTHSDDRSSRYQGGVIGWFVENPKRSYKWDRTVIEALFSLPEPGDVSPVLETDEGLFLVRLVAAEQVEEKTLTQVSSGIRQQLLKTKQDAMKKQFITQLIEGADININQQMLADIDPLNPAEKADDIKPPALPVDNGGTP</sequence>
<evidence type="ECO:0000256" key="3">
    <source>
        <dbReference type="ARBA" id="ARBA00013194"/>
    </source>
</evidence>
<dbReference type="RefSeq" id="WP_077412223.1">
    <property type="nucleotide sequence ID" value="NZ_JBHRTS010000009.1"/>
</dbReference>
<feature type="region of interest" description="Disordered" evidence="7">
    <location>
        <begin position="313"/>
        <end position="333"/>
    </location>
</feature>
<comment type="catalytic activity">
    <reaction evidence="1">
        <text>[protein]-peptidylproline (omega=180) = [protein]-peptidylproline (omega=0)</text>
        <dbReference type="Rhea" id="RHEA:16237"/>
        <dbReference type="Rhea" id="RHEA-COMP:10747"/>
        <dbReference type="Rhea" id="RHEA-COMP:10748"/>
        <dbReference type="ChEBI" id="CHEBI:83833"/>
        <dbReference type="ChEBI" id="CHEBI:83834"/>
        <dbReference type="EC" id="5.2.1.8"/>
    </reaction>
</comment>
<dbReference type="PROSITE" id="PS50198">
    <property type="entry name" value="PPIC_PPIASE_2"/>
    <property type="match status" value="1"/>
</dbReference>
<evidence type="ECO:0000256" key="6">
    <source>
        <dbReference type="SAM" id="Coils"/>
    </source>
</evidence>